<gene>
    <name evidence="2" type="ORF">RDB_LOCUS164322</name>
    <name evidence="3" type="ORF">RSOLAG22IIIB_01888</name>
</gene>
<evidence type="ECO:0000256" key="1">
    <source>
        <dbReference type="SAM" id="Coils"/>
    </source>
</evidence>
<proteinExistence type="predicted"/>
<reference evidence="3 4" key="1">
    <citation type="submission" date="2015-07" db="EMBL/GenBank/DDBJ databases">
        <authorList>
            <person name="Noorani M."/>
        </authorList>
    </citation>
    <scope>NUCLEOTIDE SEQUENCE [LARGE SCALE GENOMIC DNA]</scope>
    <source>
        <strain evidence="3">BBA 69670</strain>
    </source>
</reference>
<dbReference type="EMBL" id="CAJMWT010006806">
    <property type="protein sequence ID" value="CAE6520112.1"/>
    <property type="molecule type" value="Genomic_DNA"/>
</dbReference>
<dbReference type="AlphaFoldDB" id="A0A0K6GB89"/>
<reference evidence="2" key="2">
    <citation type="submission" date="2021-01" db="EMBL/GenBank/DDBJ databases">
        <authorList>
            <person name="Kaushik A."/>
        </authorList>
    </citation>
    <scope>NUCLEOTIDE SEQUENCE</scope>
    <source>
        <strain evidence="2">AG2-2IIIB</strain>
    </source>
</reference>
<keyword evidence="4" id="KW-1185">Reference proteome</keyword>
<evidence type="ECO:0000313" key="2">
    <source>
        <dbReference type="EMBL" id="CAE6520112.1"/>
    </source>
</evidence>
<protein>
    <submittedName>
        <fullName evidence="3">Uncharacterized protein</fullName>
    </submittedName>
</protein>
<feature type="coiled-coil region" evidence="1">
    <location>
        <begin position="23"/>
        <end position="50"/>
    </location>
</feature>
<accession>A0A0K6GB89</accession>
<keyword evidence="1" id="KW-0175">Coiled coil</keyword>
<name>A0A0K6GB89_9AGAM</name>
<evidence type="ECO:0000313" key="4">
    <source>
        <dbReference type="Proteomes" id="UP000044841"/>
    </source>
</evidence>
<dbReference type="EMBL" id="CYGV01001622">
    <property type="protein sequence ID" value="CUA75887.1"/>
    <property type="molecule type" value="Genomic_DNA"/>
</dbReference>
<evidence type="ECO:0000313" key="3">
    <source>
        <dbReference type="EMBL" id="CUA75887.1"/>
    </source>
</evidence>
<dbReference type="Proteomes" id="UP000663843">
    <property type="component" value="Unassembled WGS sequence"/>
</dbReference>
<sequence>MDAVPRQEYEYALSNFRIAHLKVAEQKTQLDEQERQISLLRARIALLEGGDDEPKHTTNRAGGSSVDDFSIRNAASQLERLINRWAAEMTNMSLVPLDQMREIILNDMAQGPTDPPPNATPVQVQNLLRHIMSDAICEGLVNCLVVTNSNEANIQLTRIHEHIFARDATVASVWRRQTYSAAIENCTPDMMRHILMEHTPNLLETIAPGTKNFPDSLIAILDGAYNFSKMLHGSKASSGGGTDAFYKAFVPEIGSILYPRQIELVKRCVMNEQGQVDRVGACVFPGLVKVSRGTAIPGQGEPETTQTVVRRAQVICGCALGFTHH</sequence>
<dbReference type="Proteomes" id="UP000044841">
    <property type="component" value="Unassembled WGS sequence"/>
</dbReference>
<organism evidence="3 4">
    <name type="scientific">Rhizoctonia solani</name>
    <dbReference type="NCBI Taxonomy" id="456999"/>
    <lineage>
        <taxon>Eukaryota</taxon>
        <taxon>Fungi</taxon>
        <taxon>Dikarya</taxon>
        <taxon>Basidiomycota</taxon>
        <taxon>Agaricomycotina</taxon>
        <taxon>Agaricomycetes</taxon>
        <taxon>Cantharellales</taxon>
        <taxon>Ceratobasidiaceae</taxon>
        <taxon>Rhizoctonia</taxon>
    </lineage>
</organism>